<evidence type="ECO:0000256" key="1">
    <source>
        <dbReference type="ARBA" id="ARBA00010364"/>
    </source>
</evidence>
<sequence>MSKKTIVNTTTNLILNIHVRPNAKINAIREINSNNDIRIDIAADAQDGKANHELINYIKNILKISSNQLEIIHGHKQRDKILRILTTTNENQNDLIERLRNETISK</sequence>
<name>A0A813Y526_9BILA</name>
<dbReference type="AlphaFoldDB" id="A0A813Y526"/>
<dbReference type="EMBL" id="CAJNOL010001926">
    <property type="protein sequence ID" value="CAF1438567.1"/>
    <property type="molecule type" value="Genomic_DNA"/>
</dbReference>
<organism evidence="2 4">
    <name type="scientific">Rotaria sordida</name>
    <dbReference type="NCBI Taxonomy" id="392033"/>
    <lineage>
        <taxon>Eukaryota</taxon>
        <taxon>Metazoa</taxon>
        <taxon>Spiralia</taxon>
        <taxon>Gnathifera</taxon>
        <taxon>Rotifera</taxon>
        <taxon>Eurotatoria</taxon>
        <taxon>Bdelloidea</taxon>
        <taxon>Philodinida</taxon>
        <taxon>Philodinidae</taxon>
        <taxon>Rotaria</taxon>
    </lineage>
</organism>
<dbReference type="HAMAP" id="MF_00634">
    <property type="entry name" value="UPF0235"/>
    <property type="match status" value="1"/>
</dbReference>
<gene>
    <name evidence="3" type="ORF">JXQ802_LOCUS36855</name>
    <name evidence="2" type="ORF">PYM288_LOCUS8517</name>
</gene>
<dbReference type="Pfam" id="PF02594">
    <property type="entry name" value="DUF167"/>
    <property type="match status" value="1"/>
</dbReference>
<evidence type="ECO:0000313" key="5">
    <source>
        <dbReference type="Proteomes" id="UP000663870"/>
    </source>
</evidence>
<dbReference type="SUPFAM" id="SSF69786">
    <property type="entry name" value="YggU-like"/>
    <property type="match status" value="1"/>
</dbReference>
<evidence type="ECO:0000313" key="2">
    <source>
        <dbReference type="EMBL" id="CAF0880526.1"/>
    </source>
</evidence>
<dbReference type="Gene3D" id="3.30.1200.10">
    <property type="entry name" value="YggU-like"/>
    <property type="match status" value="1"/>
</dbReference>
<dbReference type="PANTHER" id="PTHR13420">
    <property type="entry name" value="UPF0235 PROTEIN C15ORF40"/>
    <property type="match status" value="1"/>
</dbReference>
<dbReference type="GO" id="GO:0005737">
    <property type="term" value="C:cytoplasm"/>
    <property type="evidence" value="ECO:0007669"/>
    <property type="project" value="TreeGrafter"/>
</dbReference>
<dbReference type="SMART" id="SM01152">
    <property type="entry name" value="DUF167"/>
    <property type="match status" value="1"/>
</dbReference>
<protein>
    <submittedName>
        <fullName evidence="2">Uncharacterized protein</fullName>
    </submittedName>
</protein>
<dbReference type="Proteomes" id="UP000663870">
    <property type="component" value="Unassembled WGS sequence"/>
</dbReference>
<dbReference type="EMBL" id="CAJNOH010000114">
    <property type="protein sequence ID" value="CAF0880526.1"/>
    <property type="molecule type" value="Genomic_DNA"/>
</dbReference>
<keyword evidence="5" id="KW-1185">Reference proteome</keyword>
<dbReference type="Proteomes" id="UP000663854">
    <property type="component" value="Unassembled WGS sequence"/>
</dbReference>
<comment type="caution">
    <text evidence="2">The sequence shown here is derived from an EMBL/GenBank/DDBJ whole genome shotgun (WGS) entry which is preliminary data.</text>
</comment>
<reference evidence="2" key="1">
    <citation type="submission" date="2021-02" db="EMBL/GenBank/DDBJ databases">
        <authorList>
            <person name="Nowell W R."/>
        </authorList>
    </citation>
    <scope>NUCLEOTIDE SEQUENCE</scope>
</reference>
<dbReference type="InterPro" id="IPR003746">
    <property type="entry name" value="DUF167"/>
</dbReference>
<dbReference type="NCBIfam" id="TIGR00251">
    <property type="entry name" value="DUF167 family protein"/>
    <property type="match status" value="1"/>
</dbReference>
<evidence type="ECO:0000313" key="4">
    <source>
        <dbReference type="Proteomes" id="UP000663854"/>
    </source>
</evidence>
<evidence type="ECO:0000313" key="3">
    <source>
        <dbReference type="EMBL" id="CAF1438567.1"/>
    </source>
</evidence>
<comment type="similarity">
    <text evidence="1">Belongs to the UPF0235 family.</text>
</comment>
<dbReference type="InterPro" id="IPR036591">
    <property type="entry name" value="YggU-like_sf"/>
</dbReference>
<dbReference type="PANTHER" id="PTHR13420:SF7">
    <property type="entry name" value="UPF0235 PROTEIN C15ORF40"/>
    <property type="match status" value="1"/>
</dbReference>
<proteinExistence type="inferred from homology"/>
<accession>A0A813Y526</accession>